<dbReference type="PROSITE" id="PS50011">
    <property type="entry name" value="PROTEIN_KINASE_DOM"/>
    <property type="match status" value="1"/>
</dbReference>
<feature type="compositionally biased region" description="Polar residues" evidence="7">
    <location>
        <begin position="249"/>
        <end position="259"/>
    </location>
</feature>
<dbReference type="GO" id="GO:0034501">
    <property type="term" value="P:protein localization to kinetochore"/>
    <property type="evidence" value="ECO:0007669"/>
    <property type="project" value="TreeGrafter"/>
</dbReference>
<dbReference type="PANTHER" id="PTHR22974">
    <property type="entry name" value="MIXED LINEAGE PROTEIN KINASE"/>
    <property type="match status" value="1"/>
</dbReference>
<keyword evidence="2" id="KW-0808">Transferase</keyword>
<evidence type="ECO:0000259" key="8">
    <source>
        <dbReference type="PROSITE" id="PS50011"/>
    </source>
</evidence>
<feature type="domain" description="Protein kinase" evidence="8">
    <location>
        <begin position="474"/>
        <end position="742"/>
    </location>
</feature>
<dbReference type="SMART" id="SM00220">
    <property type="entry name" value="S_TKc"/>
    <property type="match status" value="1"/>
</dbReference>
<keyword evidence="1" id="KW-0723">Serine/threonine-protein kinase</keyword>
<dbReference type="SUPFAM" id="SSF56112">
    <property type="entry name" value="Protein kinase-like (PK-like)"/>
    <property type="match status" value="1"/>
</dbReference>
<reference evidence="9" key="1">
    <citation type="submission" date="2020-06" db="EMBL/GenBank/DDBJ databases">
        <authorList>
            <person name="Ji K."/>
            <person name="Li J."/>
        </authorList>
    </citation>
    <scope>NUCLEOTIDE SEQUENCE</scope>
    <source>
        <strain evidence="9">JKM2019</strain>
        <tissue evidence="9">Whole body</tissue>
    </source>
</reference>
<organism evidence="9">
    <name type="scientific">Dermatophagoides farinae</name>
    <name type="common">American house dust mite</name>
    <dbReference type="NCBI Taxonomy" id="6954"/>
    <lineage>
        <taxon>Eukaryota</taxon>
        <taxon>Metazoa</taxon>
        <taxon>Ecdysozoa</taxon>
        <taxon>Arthropoda</taxon>
        <taxon>Chelicerata</taxon>
        <taxon>Arachnida</taxon>
        <taxon>Acari</taxon>
        <taxon>Acariformes</taxon>
        <taxon>Sarcoptiformes</taxon>
        <taxon>Astigmata</taxon>
        <taxon>Psoroptidia</taxon>
        <taxon>Analgoidea</taxon>
        <taxon>Pyroglyphidae</taxon>
        <taxon>Dermatophagoidinae</taxon>
        <taxon>Dermatophagoides</taxon>
    </lineage>
</organism>
<dbReference type="Gene3D" id="1.10.510.10">
    <property type="entry name" value="Transferase(Phosphotransferase) domain 1"/>
    <property type="match status" value="1"/>
</dbReference>
<evidence type="ECO:0000256" key="4">
    <source>
        <dbReference type="ARBA" id="ARBA00022777"/>
    </source>
</evidence>
<dbReference type="InterPro" id="IPR000719">
    <property type="entry name" value="Prot_kinase_dom"/>
</dbReference>
<reference evidence="9" key="2">
    <citation type="journal article" date="2021" name="World Allergy Organ. J.">
        <title>Chromosome-level assembly of Dermatophagoides farinae genome and transcriptome reveals two novel allergens Der f 37 and Der f 39.</title>
        <authorList>
            <person name="Chen J."/>
            <person name="Cai Z."/>
            <person name="Fan D."/>
            <person name="Hu J."/>
            <person name="Hou Y."/>
            <person name="He Y."/>
            <person name="Zhang Z."/>
            <person name="Zhao Z."/>
            <person name="Gao P."/>
            <person name="Hu W."/>
            <person name="Sun J."/>
            <person name="Li J."/>
            <person name="Ji K."/>
        </authorList>
    </citation>
    <scope>NUCLEOTIDE SEQUENCE</scope>
    <source>
        <strain evidence="9">JKM2019</strain>
    </source>
</reference>
<dbReference type="AlphaFoldDB" id="A0A9D4SCN8"/>
<protein>
    <submittedName>
        <fullName evidence="9">Dual specificity protein kinase ttk-like protein</fullName>
    </submittedName>
</protein>
<feature type="binding site" evidence="6">
    <location>
        <position position="503"/>
    </location>
    <ligand>
        <name>ATP</name>
        <dbReference type="ChEBI" id="CHEBI:30616"/>
    </ligand>
</feature>
<keyword evidence="4 9" id="KW-0418">Kinase</keyword>
<gene>
    <name evidence="9" type="ORF">HUG17_7430</name>
</gene>
<sequence>MAKISSNQNGRSNYVGFKVKLRRLPMKQKDHNVDDSHIIIKQESSTMTKEQNMKPILSEIKDSSIISDAVIVKTESTTSQHSSKYETDPILSNIINKLNISAKVMITPKLNYGRRLNSSLPKPSSTADDISDKFEKNSMSDIQHINRVLFDHDSFHHESSAINTISINQNDEMDSNLIFNRFYDGDMSNMSNNYSKSDYYYEYQRLETLRRQELLKQNADLVSLITKVNFNNLSYIEEDDENNNQTNDPSNSEQSIDVNSNNKMIRTFSADESVAEIELDNFEPKFIKDIDFAVLTHPDSRQFRWNSDENKDLSTAGKMVPIKKKTMISKSTSQKKKSSAKKIPLRAPEMSKKDHSRLVPLNLDSKFDSVQKTTDAIPKQSKSLPESLNDIDSKKSTTTTNNNKVKDSISSSSLQKSVSDFTKIHKMVENLGSKHLKSTQKNGDTTGKKSSGTSKNINSSAKKMKEISVNNKIYLVLNQIGTGGSSKVYQVYAQDDMKTFALKVVGLNDADKTVVEGFYSEIKLLKSLRHCQRVVQMYDYEFRGKSKELLIVMEKGDADLSQVLKSHSQLSSSKLSPHVIRLYWQEMLGAVKEIHDAQIVHSDLKPVNFILVSGALKLIDFGIANRIRSNQTNVYKDSIIGTVDYMAPESFLKRSENQNKVKYNQKVDIWSLGIILYNLVYGHTPFSQYGSDMLKKGMAIVNSDIEYGPIDDDLLLNVIKKCLQKDPKKRPTADELLKHPYLTSHHY</sequence>
<name>A0A9D4SCN8_DERFA</name>
<dbReference type="GO" id="GO:0004712">
    <property type="term" value="F:protein serine/threonine/tyrosine kinase activity"/>
    <property type="evidence" value="ECO:0007669"/>
    <property type="project" value="TreeGrafter"/>
</dbReference>
<dbReference type="InterPro" id="IPR017441">
    <property type="entry name" value="Protein_kinase_ATP_BS"/>
</dbReference>
<dbReference type="InterPro" id="IPR011009">
    <property type="entry name" value="Kinase-like_dom_sf"/>
</dbReference>
<dbReference type="PROSITE" id="PS00108">
    <property type="entry name" value="PROTEIN_KINASE_ST"/>
    <property type="match status" value="1"/>
</dbReference>
<dbReference type="GO" id="GO:0000776">
    <property type="term" value="C:kinetochore"/>
    <property type="evidence" value="ECO:0007669"/>
    <property type="project" value="TreeGrafter"/>
</dbReference>
<dbReference type="GO" id="GO:0033316">
    <property type="term" value="P:meiotic spindle assembly checkpoint signaling"/>
    <property type="evidence" value="ECO:0007669"/>
    <property type="project" value="TreeGrafter"/>
</dbReference>
<evidence type="ECO:0000313" key="9">
    <source>
        <dbReference type="EMBL" id="KAH7637224.1"/>
    </source>
</evidence>
<dbReference type="GO" id="GO:0005524">
    <property type="term" value="F:ATP binding"/>
    <property type="evidence" value="ECO:0007669"/>
    <property type="project" value="UniProtKB-UniRule"/>
</dbReference>
<evidence type="ECO:0000256" key="3">
    <source>
        <dbReference type="ARBA" id="ARBA00022741"/>
    </source>
</evidence>
<feature type="region of interest" description="Disordered" evidence="7">
    <location>
        <begin position="239"/>
        <end position="259"/>
    </location>
</feature>
<dbReference type="FunFam" id="3.30.200.20:FF:000131">
    <property type="entry name" value="Dual specificity protein kinase TTK"/>
    <property type="match status" value="1"/>
</dbReference>
<dbReference type="Pfam" id="PF00069">
    <property type="entry name" value="Pkinase"/>
    <property type="match status" value="1"/>
</dbReference>
<evidence type="ECO:0000256" key="1">
    <source>
        <dbReference type="ARBA" id="ARBA00022527"/>
    </source>
</evidence>
<dbReference type="OrthoDB" id="20524at2759"/>
<dbReference type="GO" id="GO:0007094">
    <property type="term" value="P:mitotic spindle assembly checkpoint signaling"/>
    <property type="evidence" value="ECO:0007669"/>
    <property type="project" value="TreeGrafter"/>
</dbReference>
<dbReference type="EMBL" id="SDOV01000009">
    <property type="protein sequence ID" value="KAH7637224.1"/>
    <property type="molecule type" value="Genomic_DNA"/>
</dbReference>
<evidence type="ECO:0000256" key="2">
    <source>
        <dbReference type="ARBA" id="ARBA00022679"/>
    </source>
</evidence>
<feature type="compositionally biased region" description="Basic residues" evidence="7">
    <location>
        <begin position="327"/>
        <end position="344"/>
    </location>
</feature>
<evidence type="ECO:0000256" key="5">
    <source>
        <dbReference type="ARBA" id="ARBA00022840"/>
    </source>
</evidence>
<feature type="compositionally biased region" description="Polar residues" evidence="7">
    <location>
        <begin position="439"/>
        <end position="459"/>
    </location>
</feature>
<dbReference type="GO" id="GO:0004674">
    <property type="term" value="F:protein serine/threonine kinase activity"/>
    <property type="evidence" value="ECO:0007669"/>
    <property type="project" value="UniProtKB-KW"/>
</dbReference>
<feature type="compositionally biased region" description="Low complexity" evidence="7">
    <location>
        <begin position="396"/>
        <end position="412"/>
    </location>
</feature>
<dbReference type="GO" id="GO:0005634">
    <property type="term" value="C:nucleus"/>
    <property type="evidence" value="ECO:0007669"/>
    <property type="project" value="TreeGrafter"/>
</dbReference>
<dbReference type="PROSITE" id="PS00107">
    <property type="entry name" value="PROTEIN_KINASE_ATP"/>
    <property type="match status" value="1"/>
</dbReference>
<keyword evidence="5 6" id="KW-0067">ATP-binding</keyword>
<proteinExistence type="predicted"/>
<dbReference type="GO" id="GO:0007059">
    <property type="term" value="P:chromosome segregation"/>
    <property type="evidence" value="ECO:0007669"/>
    <property type="project" value="TreeGrafter"/>
</dbReference>
<comment type="caution">
    <text evidence="9">The sequence shown here is derived from an EMBL/GenBank/DDBJ whole genome shotgun (WGS) entry which is preliminary data.</text>
</comment>
<evidence type="ECO:0000256" key="6">
    <source>
        <dbReference type="PROSITE-ProRule" id="PRU10141"/>
    </source>
</evidence>
<dbReference type="Proteomes" id="UP000828236">
    <property type="component" value="Unassembled WGS sequence"/>
</dbReference>
<accession>A0A9D4SCN8</accession>
<dbReference type="PANTHER" id="PTHR22974:SF21">
    <property type="entry name" value="DUAL SPECIFICITY PROTEIN KINASE TTK"/>
    <property type="match status" value="1"/>
</dbReference>
<dbReference type="InterPro" id="IPR008271">
    <property type="entry name" value="Ser/Thr_kinase_AS"/>
</dbReference>
<keyword evidence="3 6" id="KW-0547">Nucleotide-binding</keyword>
<evidence type="ECO:0000256" key="7">
    <source>
        <dbReference type="SAM" id="MobiDB-lite"/>
    </source>
</evidence>
<dbReference type="Gene3D" id="3.30.200.20">
    <property type="entry name" value="Phosphorylase Kinase, domain 1"/>
    <property type="match status" value="1"/>
</dbReference>
<feature type="region of interest" description="Disordered" evidence="7">
    <location>
        <begin position="431"/>
        <end position="459"/>
    </location>
</feature>
<feature type="region of interest" description="Disordered" evidence="7">
    <location>
        <begin position="327"/>
        <end position="412"/>
    </location>
</feature>
<feature type="compositionally biased region" description="Polar residues" evidence="7">
    <location>
        <begin position="368"/>
        <end position="386"/>
    </location>
</feature>